<dbReference type="RefSeq" id="WP_173123923.1">
    <property type="nucleotide sequence ID" value="NZ_JABRWJ010000004.1"/>
</dbReference>
<accession>A0ABX2EIF6</accession>
<sequence length="151" mass="16771">MLHAPVTNLYDGAAGVIWALDWLRAAGAADCPSFARYLEPLRERNRAALADMPGDNTSSWLMGDLPFEMMAWGHAPTAARADTIAALIERNIDHPARELMWGSPGSLLAAAMMHGASGDARWAALFRRIAQRLRERLLWWQICRAARSMRS</sequence>
<protein>
    <submittedName>
        <fullName evidence="1">Uncharacterized protein</fullName>
    </submittedName>
</protein>
<dbReference type="EMBL" id="JABRWJ010000004">
    <property type="protein sequence ID" value="NRF68356.1"/>
    <property type="molecule type" value="Genomic_DNA"/>
</dbReference>
<keyword evidence="2" id="KW-1185">Reference proteome</keyword>
<evidence type="ECO:0000313" key="1">
    <source>
        <dbReference type="EMBL" id="NRF68356.1"/>
    </source>
</evidence>
<organism evidence="1 2">
    <name type="scientific">Pseudaquabacterium terrae</name>
    <dbReference type="NCBI Taxonomy" id="2732868"/>
    <lineage>
        <taxon>Bacteria</taxon>
        <taxon>Pseudomonadati</taxon>
        <taxon>Pseudomonadota</taxon>
        <taxon>Betaproteobacteria</taxon>
        <taxon>Burkholderiales</taxon>
        <taxon>Sphaerotilaceae</taxon>
        <taxon>Pseudaquabacterium</taxon>
    </lineage>
</organism>
<proteinExistence type="predicted"/>
<gene>
    <name evidence="1" type="ORF">HLB44_15285</name>
</gene>
<name>A0ABX2EIF6_9BURK</name>
<evidence type="ECO:0000313" key="2">
    <source>
        <dbReference type="Proteomes" id="UP000737171"/>
    </source>
</evidence>
<reference evidence="1 2" key="1">
    <citation type="submission" date="2020-05" db="EMBL/GenBank/DDBJ databases">
        <title>Aquincola sp. isolate from soil.</title>
        <authorList>
            <person name="Han J."/>
            <person name="Kim D.-U."/>
        </authorList>
    </citation>
    <scope>NUCLEOTIDE SEQUENCE [LARGE SCALE GENOMIC DNA]</scope>
    <source>
        <strain evidence="1 2">S2</strain>
    </source>
</reference>
<dbReference type="Proteomes" id="UP000737171">
    <property type="component" value="Unassembled WGS sequence"/>
</dbReference>
<comment type="caution">
    <text evidence="1">The sequence shown here is derived from an EMBL/GenBank/DDBJ whole genome shotgun (WGS) entry which is preliminary data.</text>
</comment>